<dbReference type="EMBL" id="LT629732">
    <property type="protein sequence ID" value="SDT16033.1"/>
    <property type="molecule type" value="Genomic_DNA"/>
</dbReference>
<proteinExistence type="predicted"/>
<feature type="transmembrane region" description="Helical" evidence="2">
    <location>
        <begin position="71"/>
        <end position="93"/>
    </location>
</feature>
<evidence type="ECO:0000256" key="1">
    <source>
        <dbReference type="SAM" id="MobiDB-lite"/>
    </source>
</evidence>
<feature type="transmembrane region" description="Helical" evidence="2">
    <location>
        <begin position="261"/>
        <end position="280"/>
    </location>
</feature>
<reference evidence="4 5" key="1">
    <citation type="submission" date="2016-10" db="EMBL/GenBank/DDBJ databases">
        <authorList>
            <person name="de Groot N.N."/>
        </authorList>
    </citation>
    <scope>NUCLEOTIDE SEQUENCE [LARGE SCALE GENOMIC DNA]</scope>
    <source>
        <strain evidence="4 5">DSM 22024</strain>
    </source>
</reference>
<keyword evidence="2" id="KW-1133">Transmembrane helix</keyword>
<name>A0A1H1Y3P5_9ACTN</name>
<protein>
    <submittedName>
        <fullName evidence="4">Fucose 4-O-acetylase</fullName>
    </submittedName>
</protein>
<evidence type="ECO:0000259" key="3">
    <source>
        <dbReference type="Pfam" id="PF01757"/>
    </source>
</evidence>
<dbReference type="PANTHER" id="PTHR37312:SF1">
    <property type="entry name" value="MEMBRANE-BOUND ACYLTRANSFERASE YKRP-RELATED"/>
    <property type="match status" value="1"/>
</dbReference>
<feature type="compositionally biased region" description="Low complexity" evidence="1">
    <location>
        <begin position="15"/>
        <end position="31"/>
    </location>
</feature>
<dbReference type="STRING" id="117157.SAMN04489717_5277"/>
<keyword evidence="5" id="KW-1185">Reference proteome</keyword>
<feature type="region of interest" description="Disordered" evidence="1">
    <location>
        <begin position="1"/>
        <end position="31"/>
    </location>
</feature>
<evidence type="ECO:0000256" key="2">
    <source>
        <dbReference type="SAM" id="Phobius"/>
    </source>
</evidence>
<dbReference type="InterPro" id="IPR002656">
    <property type="entry name" value="Acyl_transf_3_dom"/>
</dbReference>
<dbReference type="PANTHER" id="PTHR37312">
    <property type="entry name" value="MEMBRANE-BOUND ACYLTRANSFERASE YKRP-RELATED"/>
    <property type="match status" value="1"/>
</dbReference>
<feature type="transmembrane region" description="Helical" evidence="2">
    <location>
        <begin position="215"/>
        <end position="234"/>
    </location>
</feature>
<keyword evidence="2" id="KW-0472">Membrane</keyword>
<accession>A0A1H1Y3P5</accession>
<dbReference type="Proteomes" id="UP000198983">
    <property type="component" value="Chromosome I"/>
</dbReference>
<gene>
    <name evidence="4" type="ORF">SAMN04489717_5277</name>
</gene>
<dbReference type="InterPro" id="IPR052734">
    <property type="entry name" value="Nod_factor_acetyltransferase"/>
</dbReference>
<keyword evidence="2" id="KW-0812">Transmembrane</keyword>
<dbReference type="Pfam" id="PF01757">
    <property type="entry name" value="Acyl_transf_3"/>
    <property type="match status" value="1"/>
</dbReference>
<dbReference type="AlphaFoldDB" id="A0A1H1Y3P5"/>
<feature type="transmembrane region" description="Helical" evidence="2">
    <location>
        <begin position="105"/>
        <end position="123"/>
    </location>
</feature>
<feature type="domain" description="Acyltransferase 3" evidence="3">
    <location>
        <begin position="41"/>
        <end position="340"/>
    </location>
</feature>
<feature type="transmembrane region" description="Helical" evidence="2">
    <location>
        <begin position="318"/>
        <end position="340"/>
    </location>
</feature>
<feature type="transmembrane region" description="Helical" evidence="2">
    <location>
        <begin position="135"/>
        <end position="152"/>
    </location>
</feature>
<evidence type="ECO:0000313" key="5">
    <source>
        <dbReference type="Proteomes" id="UP000198983"/>
    </source>
</evidence>
<evidence type="ECO:0000313" key="4">
    <source>
        <dbReference type="EMBL" id="SDT16033.1"/>
    </source>
</evidence>
<sequence length="369" mass="40884">MGPSLEGDVQHSGAREGAATEGAATGTGSEAAGWAEKTRDPFFDNAKYIAIVLVVAGHAMEALRDVPAGRALYLFLYMFHMPVFIIVSGYFSRRFPFSRNKARKLITQLLAPYVLFQIVYMLLGKFVGGHDVNPTLLDPYFLVWFLLALFAWRLSTPVWLRIRRPLAVAVLISLAAGLQELPGVLETGRILSLLPFFVLGMMLKPEHFAYLRRRWVRILAVPVLAAGLVVAYWAQTRMSVEWVFWRRSNDYLGVDNLTGTAMRTGMLVCATILSAAFLALVPSRKTWFTGLGAITLYVYLLHGVPVKVADYLGWYDHPALHTTLGVLAAAVGGIALAGLLSTPPVRAATRWAVEPRLAWAFRPRPRKLT</sequence>
<feature type="transmembrane region" description="Helical" evidence="2">
    <location>
        <begin position="287"/>
        <end position="306"/>
    </location>
</feature>
<organism evidence="4 5">
    <name type="scientific">Actinopolymorpha singaporensis</name>
    <dbReference type="NCBI Taxonomy" id="117157"/>
    <lineage>
        <taxon>Bacteria</taxon>
        <taxon>Bacillati</taxon>
        <taxon>Actinomycetota</taxon>
        <taxon>Actinomycetes</taxon>
        <taxon>Propionibacteriales</taxon>
        <taxon>Actinopolymorphaceae</taxon>
        <taxon>Actinopolymorpha</taxon>
    </lineage>
</organism>
<dbReference type="GO" id="GO:0016747">
    <property type="term" value="F:acyltransferase activity, transferring groups other than amino-acyl groups"/>
    <property type="evidence" value="ECO:0007669"/>
    <property type="project" value="InterPro"/>
</dbReference>